<evidence type="ECO:0000256" key="7">
    <source>
        <dbReference type="PIRSR" id="PIRSR624869-2"/>
    </source>
</evidence>
<evidence type="ECO:0000256" key="5">
    <source>
        <dbReference type="ARBA" id="ARBA00023180"/>
    </source>
</evidence>
<evidence type="ECO:0000259" key="9">
    <source>
        <dbReference type="Pfam" id="PF06702"/>
    </source>
</evidence>
<feature type="domain" description="FAM20 C-terminal" evidence="9">
    <location>
        <begin position="190"/>
        <end position="382"/>
    </location>
</feature>
<dbReference type="PANTHER" id="PTHR12450:SF14">
    <property type="entry name" value="GLYCOSAMINOGLYCAN XYLOSYLKINASE"/>
    <property type="match status" value="1"/>
</dbReference>
<keyword evidence="7" id="KW-0067">ATP-binding</keyword>
<evidence type="ECO:0000313" key="11">
    <source>
        <dbReference type="Proteomes" id="UP000625711"/>
    </source>
</evidence>
<dbReference type="OrthoDB" id="8583677at2759"/>
<name>A0A834MH13_RHYFE</name>
<feature type="binding site" evidence="8">
    <location>
        <position position="298"/>
    </location>
    <ligand>
        <name>Mn(2+)</name>
        <dbReference type="ChEBI" id="CHEBI:29035"/>
    </ligand>
</feature>
<dbReference type="InterPro" id="IPR024869">
    <property type="entry name" value="FAM20"/>
</dbReference>
<evidence type="ECO:0000256" key="6">
    <source>
        <dbReference type="PIRSR" id="PIRSR624869-1"/>
    </source>
</evidence>
<comment type="caution">
    <text evidence="10">The sequence shown here is derived from an EMBL/GenBank/DDBJ whole genome shotgun (WGS) entry which is preliminary data.</text>
</comment>
<feature type="binding site" evidence="7">
    <location>
        <begin position="221"/>
        <end position="224"/>
    </location>
    <ligand>
        <name>ATP</name>
        <dbReference type="ChEBI" id="CHEBI:30616"/>
    </ligand>
</feature>
<keyword evidence="7" id="KW-0547">Nucleotide-binding</keyword>
<dbReference type="AlphaFoldDB" id="A0A834MH13"/>
<dbReference type="GO" id="GO:0046872">
    <property type="term" value="F:metal ion binding"/>
    <property type="evidence" value="ECO:0007669"/>
    <property type="project" value="UniProtKB-KW"/>
</dbReference>
<feature type="binding site" evidence="7">
    <location>
        <position position="288"/>
    </location>
    <ligand>
        <name>ATP</name>
        <dbReference type="ChEBI" id="CHEBI:30616"/>
    </ligand>
</feature>
<keyword evidence="4" id="KW-1015">Disulfide bond</keyword>
<keyword evidence="5" id="KW-0325">Glycoprotein</keyword>
<feature type="binding site" evidence="8">
    <location>
        <position position="140"/>
    </location>
    <ligand>
        <name>Mn(2+)</name>
        <dbReference type="ChEBI" id="CHEBI:29035"/>
    </ligand>
</feature>
<dbReference type="GO" id="GO:0016773">
    <property type="term" value="F:phosphotransferase activity, alcohol group as acceptor"/>
    <property type="evidence" value="ECO:0007669"/>
    <property type="project" value="TreeGrafter"/>
</dbReference>
<proteinExistence type="inferred from homology"/>
<dbReference type="Pfam" id="PF06702">
    <property type="entry name" value="Fam20C"/>
    <property type="match status" value="1"/>
</dbReference>
<comment type="cofactor">
    <cofactor evidence="8">
        <name>Mn(2+)</name>
        <dbReference type="ChEBI" id="CHEBI:29035"/>
    </cofactor>
</comment>
<accession>A0A834MH13</accession>
<dbReference type="PANTHER" id="PTHR12450">
    <property type="entry name" value="DENTIN MATRIX PROTEIN 4 PROTEIN FAM20"/>
    <property type="match status" value="1"/>
</dbReference>
<reference evidence="10" key="1">
    <citation type="submission" date="2020-08" db="EMBL/GenBank/DDBJ databases">
        <title>Genome sequencing and assembly of the red palm weevil Rhynchophorus ferrugineus.</title>
        <authorList>
            <person name="Dias G.B."/>
            <person name="Bergman C.M."/>
            <person name="Manee M."/>
        </authorList>
    </citation>
    <scope>NUCLEOTIDE SEQUENCE</scope>
    <source>
        <strain evidence="10">AA-2017</strain>
        <tissue evidence="10">Whole larva</tissue>
    </source>
</reference>
<gene>
    <name evidence="10" type="ORF">GWI33_006850</name>
</gene>
<evidence type="ECO:0000256" key="8">
    <source>
        <dbReference type="PIRSR" id="PIRSR624869-3"/>
    </source>
</evidence>
<evidence type="ECO:0000256" key="4">
    <source>
        <dbReference type="ARBA" id="ARBA00023157"/>
    </source>
</evidence>
<feature type="binding site" evidence="7">
    <location>
        <position position="298"/>
    </location>
    <ligand>
        <name>ATP</name>
        <dbReference type="ChEBI" id="CHEBI:30616"/>
    </ligand>
</feature>
<evidence type="ECO:0000256" key="3">
    <source>
        <dbReference type="ARBA" id="ARBA00023034"/>
    </source>
</evidence>
<dbReference type="Proteomes" id="UP000625711">
    <property type="component" value="Unassembled WGS sequence"/>
</dbReference>
<comment type="subcellular location">
    <subcellularLocation>
        <location evidence="1">Golgi apparatus</location>
    </subcellularLocation>
</comment>
<keyword evidence="11" id="KW-1185">Reference proteome</keyword>
<evidence type="ECO:0000256" key="2">
    <source>
        <dbReference type="ARBA" id="ARBA00006557"/>
    </source>
</evidence>
<keyword evidence="3" id="KW-0333">Golgi apparatus</keyword>
<feature type="binding site" evidence="7">
    <location>
        <position position="105"/>
    </location>
    <ligand>
        <name>ATP</name>
        <dbReference type="ChEBI" id="CHEBI:30616"/>
    </ligand>
</feature>
<keyword evidence="8" id="KW-0464">Manganese</keyword>
<sequence length="388" mass="45273">MQRKGSTIEVKKNRVEELIYNELKTLPNIYYSSQNEDNDKFEKLLESIKSQQGNDENLNSIWQKANSWVSENQLLNISSSELGKVITAMKSVKIIKSDIDTRGTQLKLLLTLKGDQQVVFKPKWYNEEKIIEGPVYAGKDRYQSEIVAFYLSILLKKPLTPFSVKRNVSFKYEILPVATKRLLATSFEQNESRCIYGKCFYCKKEDPICEDKNNMLTGVVIFNVNKSFNNYRSPWQRTYKKNKKALWQDDHNYCKTVKTKLTKRRLLDLIETSIFDFLMQNGDRHHYETLHNQVLWIDNGKGLGNPFIQHVDILAPLYQCCMIRDAMLKNLLNLAGGELSRKMLLMPDITNLITKDHLNAMEKRLLLIFATIEYCRKQASSEYLHKII</sequence>
<dbReference type="InterPro" id="IPR009581">
    <property type="entry name" value="FAM20_C"/>
</dbReference>
<evidence type="ECO:0000256" key="1">
    <source>
        <dbReference type="ARBA" id="ARBA00004555"/>
    </source>
</evidence>
<protein>
    <recommendedName>
        <fullName evidence="9">FAM20 C-terminal domain-containing protein</fullName>
    </recommendedName>
</protein>
<evidence type="ECO:0000313" key="10">
    <source>
        <dbReference type="EMBL" id="KAF7279690.1"/>
    </source>
</evidence>
<dbReference type="GO" id="GO:0005794">
    <property type="term" value="C:Golgi apparatus"/>
    <property type="evidence" value="ECO:0007669"/>
    <property type="project" value="UniProtKB-SubCell"/>
</dbReference>
<dbReference type="GO" id="GO:0005524">
    <property type="term" value="F:ATP binding"/>
    <property type="evidence" value="ECO:0007669"/>
    <property type="project" value="UniProtKB-KW"/>
</dbReference>
<keyword evidence="8" id="KW-0479">Metal-binding</keyword>
<organism evidence="10 11">
    <name type="scientific">Rhynchophorus ferrugineus</name>
    <name type="common">Red palm weevil</name>
    <name type="synonym">Curculio ferrugineus</name>
    <dbReference type="NCBI Taxonomy" id="354439"/>
    <lineage>
        <taxon>Eukaryota</taxon>
        <taxon>Metazoa</taxon>
        <taxon>Ecdysozoa</taxon>
        <taxon>Arthropoda</taxon>
        <taxon>Hexapoda</taxon>
        <taxon>Insecta</taxon>
        <taxon>Pterygota</taxon>
        <taxon>Neoptera</taxon>
        <taxon>Endopterygota</taxon>
        <taxon>Coleoptera</taxon>
        <taxon>Polyphaga</taxon>
        <taxon>Cucujiformia</taxon>
        <taxon>Curculionidae</taxon>
        <taxon>Dryophthorinae</taxon>
        <taxon>Rhynchophorus</taxon>
    </lineage>
</organism>
<dbReference type="EMBL" id="JAACXV010000346">
    <property type="protein sequence ID" value="KAF7279690.1"/>
    <property type="molecule type" value="Genomic_DNA"/>
</dbReference>
<feature type="active site" evidence="6">
    <location>
        <position position="283"/>
    </location>
</feature>
<comment type="similarity">
    <text evidence="2">Belongs to the FAM20 family.</text>
</comment>
<feature type="binding site" evidence="7">
    <location>
        <position position="121"/>
    </location>
    <ligand>
        <name>ATP</name>
        <dbReference type="ChEBI" id="CHEBI:30616"/>
    </ligand>
</feature>